<dbReference type="PROSITE" id="PS50123">
    <property type="entry name" value="CHER"/>
    <property type="match status" value="1"/>
</dbReference>
<evidence type="ECO:0000256" key="1">
    <source>
        <dbReference type="PROSITE-ProRule" id="PRU00050"/>
    </source>
</evidence>
<organism evidence="6 7">
    <name type="scientific">Flavobacterium quisquiliarum</name>
    <dbReference type="NCBI Taxonomy" id="1834436"/>
    <lineage>
        <taxon>Bacteria</taxon>
        <taxon>Pseudomonadati</taxon>
        <taxon>Bacteroidota</taxon>
        <taxon>Flavobacteriia</taxon>
        <taxon>Flavobacteriales</taxon>
        <taxon>Flavobacteriaceae</taxon>
        <taxon>Flavobacterium</taxon>
    </lineage>
</organism>
<dbReference type="CDD" id="cd00130">
    <property type="entry name" value="PAS"/>
    <property type="match status" value="1"/>
</dbReference>
<evidence type="ECO:0000256" key="2">
    <source>
        <dbReference type="SAM" id="Coils"/>
    </source>
</evidence>
<dbReference type="EMBL" id="JBHSCO010000001">
    <property type="protein sequence ID" value="MFC4390019.1"/>
    <property type="molecule type" value="Genomic_DNA"/>
</dbReference>
<keyword evidence="6" id="KW-0808">Transferase</keyword>
<dbReference type="InterPro" id="IPR000780">
    <property type="entry name" value="CheR_MeTrfase"/>
</dbReference>
<dbReference type="NCBIfam" id="TIGR00229">
    <property type="entry name" value="sensory_box"/>
    <property type="match status" value="1"/>
</dbReference>
<dbReference type="Pfam" id="PF01739">
    <property type="entry name" value="CheR"/>
    <property type="match status" value="1"/>
</dbReference>
<dbReference type="RefSeq" id="WP_219071380.1">
    <property type="nucleotide sequence ID" value="NZ_JBHSCO010000001.1"/>
</dbReference>
<feature type="domain" description="CheR-type methyltransferase" evidence="5">
    <location>
        <begin position="204"/>
        <end position="454"/>
    </location>
</feature>
<dbReference type="PANTHER" id="PTHR24422">
    <property type="entry name" value="CHEMOTAXIS PROTEIN METHYLTRANSFERASE"/>
    <property type="match status" value="1"/>
</dbReference>
<dbReference type="InterPro" id="IPR005467">
    <property type="entry name" value="His_kinase_dom"/>
</dbReference>
<dbReference type="SMART" id="SM00091">
    <property type="entry name" value="PAS"/>
    <property type="match status" value="1"/>
</dbReference>
<dbReference type="PANTHER" id="PTHR24422:SF10">
    <property type="entry name" value="CHEMOTAXIS PROTEIN METHYLTRANSFERASE 2"/>
    <property type="match status" value="1"/>
</dbReference>
<evidence type="ECO:0000259" key="4">
    <source>
        <dbReference type="PROSITE" id="PS50122"/>
    </source>
</evidence>
<feature type="domain" description="Histidine kinase" evidence="3">
    <location>
        <begin position="859"/>
        <end position="1082"/>
    </location>
</feature>
<sequence>MNTNESILKTALNYQFPVVAIGTAAKEIDLLKNIISDFPADTGMAYIIFEDLSSSQSSNLAEILLLNSKMPVIEIVHDINIKPNNIYIVPENNLLVLENGLLQLKPTIRSSKVNNCLDTFFESIGHAYQSYSVGLMLTWTPSDGSTGLKKLKEAGGSTIAVLTKGGFTQNAVTSEYIDYFVSAADVGEKLLQIHESKLVTHSYEDKENTADEQELFEEIISILLQKTGTDFQHYKHTTLRRRIAKRMVVTKQETTEKYLSLLKTNSNEQDFLFNDILIPVTYFFRDQQAFDNLCENTFPSLIENLTIPVLRIWSSGCSTGEEAYSIAICIHDYLEKINRLEVKVQIIASDLSEKCISKARAGIYTQQDVKNISENRLEKYFTKRNNSFHVNKVIRDMCVFAVHDLTKDAPFAKIDFISCRNVLIYFDNDLQNQVLATFHYALRDKGILFLGKSEWAHHVPHLFTAIDKTDKIYTRKTVLQLDRNQVFRSDFITNPFTKEIQENFPNEKDYRKIASDILLEQFSPAAVIINEELEIVHFHGDTSPFLQPASGKPSFNILNMVRNEVEFELRNYILKARNEKKNFSGEFTEVKKQPFLTSFEVIYLPNHTELLLIIFCKRTNDRKNEQIGNLNPEHTSQIEKELTQLRGDFKKVTEEQQIYFEELQTSNEELLSSTEELQIMNYQLESSTIELQSNNQELSCINDELKDRREELATMRNFYESIVKTIREPLIIIDKNFTIKSANPSFYAYFKTTEEQIEGLSILEIGNSHWNIPAFKESVLKKTSQKDLVENFKIQFDFDGIGKKTILINASPIVNSNPDGMILLALEDITDLEQSHESLKMKNSELKAYNKQLESFTAAASESLLEPIRKMYMFGKKVLDGEKALTENGRHNLSRLLSSAVNMNKLIEDVIDYSKINFVQKEFKKTDLNLLLKKTINDIKTVKSEQKAVINITTLPTLRIIPLQLQQLFTHLISNSIKYAKQTTVPEITIGVENVSAEEIIDFGANPGINYIKLFVSDNGIGFSKNFETLIFDPFYKLQNDNQYGSGLGLTLVQKIVYNHKGFIKISSEPNKGTIVYIYLPS</sequence>
<comment type="caution">
    <text evidence="1">Lacks conserved residue(s) required for the propagation of feature annotation.</text>
</comment>
<dbReference type="InterPro" id="IPR022641">
    <property type="entry name" value="CheR_N"/>
</dbReference>
<dbReference type="SMART" id="SM00387">
    <property type="entry name" value="HATPase_c"/>
    <property type="match status" value="1"/>
</dbReference>
<dbReference type="SMART" id="SM00138">
    <property type="entry name" value="MeTrc"/>
    <property type="match status" value="1"/>
</dbReference>
<protein>
    <submittedName>
        <fullName evidence="6">CheR family methyltransferase</fullName>
    </submittedName>
</protein>
<dbReference type="Pfam" id="PF03705">
    <property type="entry name" value="CheR_N"/>
    <property type="match status" value="1"/>
</dbReference>
<evidence type="ECO:0000259" key="3">
    <source>
        <dbReference type="PROSITE" id="PS50109"/>
    </source>
</evidence>
<dbReference type="Pfam" id="PF02518">
    <property type="entry name" value="HATPase_c"/>
    <property type="match status" value="1"/>
</dbReference>
<evidence type="ECO:0000259" key="5">
    <source>
        <dbReference type="PROSITE" id="PS50123"/>
    </source>
</evidence>
<dbReference type="InterPro" id="IPR022642">
    <property type="entry name" value="CheR_C"/>
</dbReference>
<dbReference type="Proteomes" id="UP001595719">
    <property type="component" value="Unassembled WGS sequence"/>
</dbReference>
<gene>
    <name evidence="6" type="ORF">ACFOY0_03325</name>
</gene>
<keyword evidence="6" id="KW-0489">Methyltransferase</keyword>
<keyword evidence="2" id="KW-0175">Coiled coil</keyword>
<dbReference type="PROSITE" id="PS50109">
    <property type="entry name" value="HIS_KIN"/>
    <property type="match status" value="1"/>
</dbReference>
<feature type="domain" description="CheB-type methylesterase" evidence="4">
    <location>
        <begin position="15"/>
        <end position="160"/>
    </location>
</feature>
<proteinExistence type="predicted"/>
<dbReference type="InterPro" id="IPR000014">
    <property type="entry name" value="PAS"/>
</dbReference>
<dbReference type="PROSITE" id="PS50122">
    <property type="entry name" value="CHEB"/>
    <property type="match status" value="1"/>
</dbReference>
<dbReference type="InterPro" id="IPR003594">
    <property type="entry name" value="HATPase_dom"/>
</dbReference>
<keyword evidence="7" id="KW-1185">Reference proteome</keyword>
<accession>A0ABV8W233</accession>
<dbReference type="InterPro" id="IPR050903">
    <property type="entry name" value="Bact_Chemotaxis_MeTrfase"/>
</dbReference>
<dbReference type="GO" id="GO:0032259">
    <property type="term" value="P:methylation"/>
    <property type="evidence" value="ECO:0007669"/>
    <property type="project" value="UniProtKB-KW"/>
</dbReference>
<evidence type="ECO:0000313" key="6">
    <source>
        <dbReference type="EMBL" id="MFC4390019.1"/>
    </source>
</evidence>
<dbReference type="Pfam" id="PF01339">
    <property type="entry name" value="CheB_methylest"/>
    <property type="match status" value="1"/>
</dbReference>
<reference evidence="7" key="1">
    <citation type="journal article" date="2019" name="Int. J. Syst. Evol. Microbiol.">
        <title>The Global Catalogue of Microorganisms (GCM) 10K type strain sequencing project: providing services to taxonomists for standard genome sequencing and annotation.</title>
        <authorList>
            <consortium name="The Broad Institute Genomics Platform"/>
            <consortium name="The Broad Institute Genome Sequencing Center for Infectious Disease"/>
            <person name="Wu L."/>
            <person name="Ma J."/>
        </authorList>
    </citation>
    <scope>NUCLEOTIDE SEQUENCE [LARGE SCALE GENOMIC DNA]</scope>
    <source>
        <strain evidence="7">CGMCC 1.15345</strain>
    </source>
</reference>
<name>A0ABV8W233_9FLAO</name>
<dbReference type="GO" id="GO:0008168">
    <property type="term" value="F:methyltransferase activity"/>
    <property type="evidence" value="ECO:0007669"/>
    <property type="project" value="UniProtKB-KW"/>
</dbReference>
<feature type="coiled-coil region" evidence="2">
    <location>
        <begin position="832"/>
        <end position="859"/>
    </location>
</feature>
<evidence type="ECO:0000313" key="7">
    <source>
        <dbReference type="Proteomes" id="UP001595719"/>
    </source>
</evidence>
<dbReference type="InterPro" id="IPR000673">
    <property type="entry name" value="Sig_transdc_resp-reg_Me-estase"/>
</dbReference>
<comment type="caution">
    <text evidence="6">The sequence shown here is derived from an EMBL/GenBank/DDBJ whole genome shotgun (WGS) entry which is preliminary data.</text>
</comment>